<feature type="transmembrane region" description="Helical" evidence="6">
    <location>
        <begin position="216"/>
        <end position="236"/>
    </location>
</feature>
<evidence type="ECO:0000256" key="1">
    <source>
        <dbReference type="ARBA" id="ARBA00004651"/>
    </source>
</evidence>
<feature type="transmembrane region" description="Helical" evidence="6">
    <location>
        <begin position="88"/>
        <end position="107"/>
    </location>
</feature>
<evidence type="ECO:0000256" key="4">
    <source>
        <dbReference type="ARBA" id="ARBA00022989"/>
    </source>
</evidence>
<proteinExistence type="predicted"/>
<gene>
    <name evidence="7" type="ORF">TSYNT_9217</name>
</gene>
<dbReference type="InterPro" id="IPR001851">
    <property type="entry name" value="ABC_transp_permease"/>
</dbReference>
<keyword evidence="4 6" id="KW-1133">Transmembrane helix</keyword>
<dbReference type="Pfam" id="PF02653">
    <property type="entry name" value="BPD_transp_2"/>
    <property type="match status" value="1"/>
</dbReference>
<dbReference type="PANTHER" id="PTHR32196:SF69">
    <property type="entry name" value="BRANCHED-CHAIN AMINO ACID TRANSPORT SYSTEM, PERMEASE PROTEIN"/>
    <property type="match status" value="1"/>
</dbReference>
<sequence>MLQNLFLTSLEQGLVYGIMAIGVYMTFKILKFSDLTVDGSFPLGASITAALIVSGYNPVVGTFGAILGGALAGYVTGFLNTKAGISDLLSGILTMTSLYSINLRIMGRPNTPLLNQPTIYSMAESFISRVWPSFPMKFIYLAFFIVFALLIKFIIDTFLETQMGFALRATGDNPQMIRSQGVNTDMAKTIGLVISNSLVALSGSLVAQYLGFADAGMGVGTIVAGLASVIIGTTLFGEGSVFISTLGVLFGSFLYRFSISLVLSFRLAQASDLKLFTAIVVIIALTAPQIRQSIKLRVQRCDSYGDS</sequence>
<reference evidence="7" key="1">
    <citation type="journal article" date="2016" name="Genome Announc.">
        <title>Draft Genome Sequence of the Syntrophic Lactate-Degrading Bacterium Tepidanaerobacter syntrophicus JLT.</title>
        <authorList>
            <person name="Matsuura N."/>
            <person name="Ohashi A."/>
            <person name="Tourlousse D.M."/>
            <person name="Sekiguchi Y."/>
        </authorList>
    </citation>
    <scope>NUCLEOTIDE SEQUENCE [LARGE SCALE GENOMIC DNA]</scope>
    <source>
        <strain evidence="7">JL</strain>
    </source>
</reference>
<dbReference type="STRING" id="224999.GCA_001485475_02002"/>
<dbReference type="EMBL" id="DF977003">
    <property type="protein sequence ID" value="GAQ25964.1"/>
    <property type="molecule type" value="Genomic_DNA"/>
</dbReference>
<feature type="transmembrane region" description="Helical" evidence="6">
    <location>
        <begin position="273"/>
        <end position="290"/>
    </location>
</feature>
<evidence type="ECO:0000256" key="2">
    <source>
        <dbReference type="ARBA" id="ARBA00022475"/>
    </source>
</evidence>
<dbReference type="Proteomes" id="UP000062160">
    <property type="component" value="Unassembled WGS sequence"/>
</dbReference>
<evidence type="ECO:0000256" key="5">
    <source>
        <dbReference type="ARBA" id="ARBA00023136"/>
    </source>
</evidence>
<keyword evidence="2" id="KW-1003">Cell membrane</keyword>
<keyword evidence="3 6" id="KW-0812">Transmembrane</keyword>
<evidence type="ECO:0000313" key="8">
    <source>
        <dbReference type="Proteomes" id="UP000062160"/>
    </source>
</evidence>
<evidence type="ECO:0000313" key="7">
    <source>
        <dbReference type="EMBL" id="GAQ25964.1"/>
    </source>
</evidence>
<organism evidence="7">
    <name type="scientific">Tepidanaerobacter syntrophicus</name>
    <dbReference type="NCBI Taxonomy" id="224999"/>
    <lineage>
        <taxon>Bacteria</taxon>
        <taxon>Bacillati</taxon>
        <taxon>Bacillota</taxon>
        <taxon>Clostridia</taxon>
        <taxon>Thermosediminibacterales</taxon>
        <taxon>Tepidanaerobacteraceae</taxon>
        <taxon>Tepidanaerobacter</taxon>
    </lineage>
</organism>
<dbReference type="AlphaFoldDB" id="A0A0U9HKR3"/>
<dbReference type="GO" id="GO:0005886">
    <property type="term" value="C:plasma membrane"/>
    <property type="evidence" value="ECO:0007669"/>
    <property type="project" value="UniProtKB-SubCell"/>
</dbReference>
<name>A0A0U9HKR3_9FIRM</name>
<evidence type="ECO:0000256" key="3">
    <source>
        <dbReference type="ARBA" id="ARBA00022692"/>
    </source>
</evidence>
<dbReference type="CDD" id="cd06574">
    <property type="entry name" value="TM_PBP1_branched-chain-AA_like"/>
    <property type="match status" value="1"/>
</dbReference>
<feature type="transmembrane region" description="Helical" evidence="6">
    <location>
        <begin position="138"/>
        <end position="159"/>
    </location>
</feature>
<evidence type="ECO:0000256" key="6">
    <source>
        <dbReference type="SAM" id="Phobius"/>
    </source>
</evidence>
<dbReference type="OrthoDB" id="9778389at2"/>
<feature type="transmembrane region" description="Helical" evidence="6">
    <location>
        <begin position="6"/>
        <end position="27"/>
    </location>
</feature>
<dbReference type="RefSeq" id="WP_059033644.1">
    <property type="nucleotide sequence ID" value="NZ_BSDW01000001.1"/>
</dbReference>
<keyword evidence="8" id="KW-1185">Reference proteome</keyword>
<protein>
    <submittedName>
        <fullName evidence="7">ABC transport system permease protein</fullName>
    </submittedName>
</protein>
<feature type="transmembrane region" description="Helical" evidence="6">
    <location>
        <begin position="248"/>
        <end position="267"/>
    </location>
</feature>
<dbReference type="PANTHER" id="PTHR32196">
    <property type="entry name" value="ABC TRANSPORTER PERMEASE PROTEIN YPHD-RELATED-RELATED"/>
    <property type="match status" value="1"/>
</dbReference>
<dbReference type="GO" id="GO:0022857">
    <property type="term" value="F:transmembrane transporter activity"/>
    <property type="evidence" value="ECO:0007669"/>
    <property type="project" value="InterPro"/>
</dbReference>
<accession>A0A0U9HKR3</accession>
<feature type="transmembrane region" description="Helical" evidence="6">
    <location>
        <begin position="190"/>
        <end position="210"/>
    </location>
</feature>
<comment type="subcellular location">
    <subcellularLocation>
        <location evidence="1">Cell membrane</location>
        <topology evidence="1">Multi-pass membrane protein</topology>
    </subcellularLocation>
</comment>
<feature type="transmembrane region" description="Helical" evidence="6">
    <location>
        <begin position="62"/>
        <end position="81"/>
    </location>
</feature>
<keyword evidence="5 6" id="KW-0472">Membrane</keyword>